<dbReference type="STRING" id="76193.A0A0N1PKC2"/>
<keyword evidence="4" id="KW-0576">Peroxisome</keyword>
<keyword evidence="6" id="KW-0503">Monooxygenase</keyword>
<dbReference type="FunFam" id="3.30.300.30:FF:000007">
    <property type="entry name" value="4-coumarate--CoA ligase 2"/>
    <property type="match status" value="1"/>
</dbReference>
<keyword evidence="3" id="KW-0436">Ligase</keyword>
<dbReference type="Proteomes" id="UP000053240">
    <property type="component" value="Unassembled WGS sequence"/>
</dbReference>
<dbReference type="InterPro" id="IPR025110">
    <property type="entry name" value="AMP-bd_C"/>
</dbReference>
<protein>
    <submittedName>
        <fullName evidence="6">Luciferin 4-monooxygenase</fullName>
    </submittedName>
</protein>
<dbReference type="PANTHER" id="PTHR24096:SF149">
    <property type="entry name" value="AMP-BINDING DOMAIN-CONTAINING PROTEIN-RELATED"/>
    <property type="match status" value="1"/>
</dbReference>
<sequence>MQSAKVAEIQRSEVNQPVLDRGYLLSLSLLWPIYSTWASSETLDSGFTEIYTEDGWIKSGDLLYRDENWNFFYVERLKMLLKYRNHHISPTEVESVIIKHPGVQDVAVTGIPDDECGDLVVACVVPQNNTTLTAQEIKDLVKESLADTKQLRGGVIFMKQFPLTSTSKVNRAMLKKIVRDMKRE</sequence>
<evidence type="ECO:0000256" key="2">
    <source>
        <dbReference type="ARBA" id="ARBA00006432"/>
    </source>
</evidence>
<comment type="similarity">
    <text evidence="2">Belongs to the ATP-dependent AMP-binding enzyme family.</text>
</comment>
<feature type="domain" description="AMP-binding enzyme C-terminal" evidence="5">
    <location>
        <begin position="92"/>
        <end position="168"/>
    </location>
</feature>
<dbReference type="Gene3D" id="3.30.300.30">
    <property type="match status" value="1"/>
</dbReference>
<proteinExistence type="inferred from homology"/>
<keyword evidence="6" id="KW-0560">Oxidoreductase</keyword>
<dbReference type="InterPro" id="IPR045851">
    <property type="entry name" value="AMP-bd_C_sf"/>
</dbReference>
<evidence type="ECO:0000256" key="3">
    <source>
        <dbReference type="ARBA" id="ARBA00022598"/>
    </source>
</evidence>
<name>A0A0N1PKC2_PAPMA</name>
<organism evidence="6 7">
    <name type="scientific">Papilio machaon</name>
    <name type="common">Old World swallowtail butterfly</name>
    <dbReference type="NCBI Taxonomy" id="76193"/>
    <lineage>
        <taxon>Eukaryota</taxon>
        <taxon>Metazoa</taxon>
        <taxon>Ecdysozoa</taxon>
        <taxon>Arthropoda</taxon>
        <taxon>Hexapoda</taxon>
        <taxon>Insecta</taxon>
        <taxon>Pterygota</taxon>
        <taxon>Neoptera</taxon>
        <taxon>Endopterygota</taxon>
        <taxon>Lepidoptera</taxon>
        <taxon>Glossata</taxon>
        <taxon>Ditrysia</taxon>
        <taxon>Papilionoidea</taxon>
        <taxon>Papilionidae</taxon>
        <taxon>Papilioninae</taxon>
        <taxon>Papilio</taxon>
    </lineage>
</organism>
<evidence type="ECO:0000259" key="5">
    <source>
        <dbReference type="Pfam" id="PF13193"/>
    </source>
</evidence>
<dbReference type="Pfam" id="PF13193">
    <property type="entry name" value="AMP-binding_C"/>
    <property type="match status" value="1"/>
</dbReference>
<reference evidence="6 7" key="1">
    <citation type="journal article" date="2015" name="Nat. Commun.">
        <title>Outbred genome sequencing and CRISPR/Cas9 gene editing in butterflies.</title>
        <authorList>
            <person name="Li X."/>
            <person name="Fan D."/>
            <person name="Zhang W."/>
            <person name="Liu G."/>
            <person name="Zhang L."/>
            <person name="Zhao L."/>
            <person name="Fang X."/>
            <person name="Chen L."/>
            <person name="Dong Y."/>
            <person name="Chen Y."/>
            <person name="Ding Y."/>
            <person name="Zhao R."/>
            <person name="Feng M."/>
            <person name="Zhu Y."/>
            <person name="Feng Y."/>
            <person name="Jiang X."/>
            <person name="Zhu D."/>
            <person name="Xiang H."/>
            <person name="Feng X."/>
            <person name="Li S."/>
            <person name="Wang J."/>
            <person name="Zhang G."/>
            <person name="Kronforst M.R."/>
            <person name="Wang W."/>
        </authorList>
    </citation>
    <scope>NUCLEOTIDE SEQUENCE [LARGE SCALE GENOMIC DNA]</scope>
    <source>
        <strain evidence="6">Ya'a_city_454_Pm</strain>
        <tissue evidence="6">Whole body</tissue>
    </source>
</reference>
<dbReference type="GO" id="GO:0016405">
    <property type="term" value="F:CoA-ligase activity"/>
    <property type="evidence" value="ECO:0007669"/>
    <property type="project" value="TreeGrafter"/>
</dbReference>
<dbReference type="PANTHER" id="PTHR24096">
    <property type="entry name" value="LONG-CHAIN-FATTY-ACID--COA LIGASE"/>
    <property type="match status" value="1"/>
</dbReference>
<evidence type="ECO:0000313" key="7">
    <source>
        <dbReference type="Proteomes" id="UP000053240"/>
    </source>
</evidence>
<accession>A0A0N1PKC2</accession>
<dbReference type="AlphaFoldDB" id="A0A0N1PKC2"/>
<dbReference type="EMBL" id="LADJ01029118">
    <property type="protein sequence ID" value="KPJ21196.1"/>
    <property type="molecule type" value="Genomic_DNA"/>
</dbReference>
<dbReference type="GO" id="GO:0005777">
    <property type="term" value="C:peroxisome"/>
    <property type="evidence" value="ECO:0007669"/>
    <property type="project" value="UniProtKB-SubCell"/>
</dbReference>
<dbReference type="SUPFAM" id="SSF56801">
    <property type="entry name" value="Acetyl-CoA synthetase-like"/>
    <property type="match status" value="1"/>
</dbReference>
<evidence type="ECO:0000313" key="6">
    <source>
        <dbReference type="EMBL" id="KPJ21196.1"/>
    </source>
</evidence>
<dbReference type="InParanoid" id="A0A0N1PKC2"/>
<gene>
    <name evidence="6" type="ORF">RR48_01066</name>
</gene>
<dbReference type="GO" id="GO:0004497">
    <property type="term" value="F:monooxygenase activity"/>
    <property type="evidence" value="ECO:0007669"/>
    <property type="project" value="UniProtKB-KW"/>
</dbReference>
<evidence type="ECO:0000256" key="4">
    <source>
        <dbReference type="ARBA" id="ARBA00023140"/>
    </source>
</evidence>
<keyword evidence="7" id="KW-1185">Reference proteome</keyword>
<comment type="subcellular location">
    <subcellularLocation>
        <location evidence="1">Peroxisome</location>
    </subcellularLocation>
</comment>
<comment type="caution">
    <text evidence="6">The sequence shown here is derived from an EMBL/GenBank/DDBJ whole genome shotgun (WGS) entry which is preliminary data.</text>
</comment>
<evidence type="ECO:0000256" key="1">
    <source>
        <dbReference type="ARBA" id="ARBA00004275"/>
    </source>
</evidence>